<accession>A0AAX1UNM9</accession>
<evidence type="ECO:0000313" key="3">
    <source>
        <dbReference type="Proteomes" id="UP000266305"/>
    </source>
</evidence>
<dbReference type="EMBL" id="QWGP01000004">
    <property type="protein sequence ID" value="RHZ96991.1"/>
    <property type="molecule type" value="Genomic_DNA"/>
</dbReference>
<organism evidence="2 3">
    <name type="scientific">Cereibacter sphaeroides</name>
    <name type="common">Rhodobacter sphaeroides</name>
    <dbReference type="NCBI Taxonomy" id="1063"/>
    <lineage>
        <taxon>Bacteria</taxon>
        <taxon>Pseudomonadati</taxon>
        <taxon>Pseudomonadota</taxon>
        <taxon>Alphaproteobacteria</taxon>
        <taxon>Rhodobacterales</taxon>
        <taxon>Paracoccaceae</taxon>
        <taxon>Cereibacter</taxon>
    </lineage>
</organism>
<proteinExistence type="predicted"/>
<dbReference type="InterPro" id="IPR019301">
    <property type="entry name" value="Flagellar_prot_FlgJ_N"/>
</dbReference>
<reference evidence="2 3" key="1">
    <citation type="submission" date="2018-08" db="EMBL/GenBank/DDBJ databases">
        <title>Draft genome sequence of Rhodobacter sphaeroides FY.</title>
        <authorList>
            <person name="Rayyan A."/>
            <person name="Meyer T.E."/>
            <person name="Kyndt J.A."/>
        </authorList>
    </citation>
    <scope>NUCLEOTIDE SEQUENCE [LARGE SCALE GENOMIC DNA]</scope>
    <source>
        <strain evidence="2 3">FY</strain>
    </source>
</reference>
<name>A0AAX1UNM9_CERSP</name>
<sequence length="92" mass="9768">MSVTITPKPALAHDPRPDLRRKAEELEATFLSEMLGHTGLGSASGPFGGGIGEQQFASFLRDEQAAGMVRSSGIGLAEQFYRSLTKGMDDGL</sequence>
<comment type="caution">
    <text evidence="2">The sequence shown here is derived from an EMBL/GenBank/DDBJ whole genome shotgun (WGS) entry which is preliminary data.</text>
</comment>
<dbReference type="Pfam" id="PF10135">
    <property type="entry name" value="Rod-binding"/>
    <property type="match status" value="1"/>
</dbReference>
<evidence type="ECO:0000259" key="1">
    <source>
        <dbReference type="Pfam" id="PF10135"/>
    </source>
</evidence>
<evidence type="ECO:0000313" key="2">
    <source>
        <dbReference type="EMBL" id="RHZ96991.1"/>
    </source>
</evidence>
<protein>
    <submittedName>
        <fullName evidence="2">Chemotaxis protein chel</fullName>
    </submittedName>
</protein>
<dbReference type="AlphaFoldDB" id="A0AAX1UNM9"/>
<gene>
    <name evidence="2" type="ORF">D1114_05895</name>
</gene>
<feature type="domain" description="Flagellar protein FlgJ N-terminal" evidence="1">
    <location>
        <begin position="42"/>
        <end position="82"/>
    </location>
</feature>
<dbReference type="Proteomes" id="UP000266305">
    <property type="component" value="Unassembled WGS sequence"/>
</dbReference>
<dbReference type="RefSeq" id="WP_118999556.1">
    <property type="nucleotide sequence ID" value="NZ_QWGP01000004.1"/>
</dbReference>